<reference evidence="2 3" key="1">
    <citation type="submission" date="2021-03" db="EMBL/GenBank/DDBJ databases">
        <title>Fibrella sp. HMF5036 genome sequencing and assembly.</title>
        <authorList>
            <person name="Kang H."/>
            <person name="Kim H."/>
            <person name="Bae S."/>
            <person name="Joh K."/>
        </authorList>
    </citation>
    <scope>NUCLEOTIDE SEQUENCE [LARGE SCALE GENOMIC DNA]</scope>
    <source>
        <strain evidence="2 3">HMF5036</strain>
    </source>
</reference>
<dbReference type="SMART" id="SM00530">
    <property type="entry name" value="HTH_XRE"/>
    <property type="match status" value="1"/>
</dbReference>
<organism evidence="2 3">
    <name type="scientific">Fibrella aquatilis</name>
    <dbReference type="NCBI Taxonomy" id="2817059"/>
    <lineage>
        <taxon>Bacteria</taxon>
        <taxon>Pseudomonadati</taxon>
        <taxon>Bacteroidota</taxon>
        <taxon>Cytophagia</taxon>
        <taxon>Cytophagales</taxon>
        <taxon>Spirosomataceae</taxon>
        <taxon>Fibrella</taxon>
    </lineage>
</organism>
<feature type="domain" description="HTH cro/C1-type" evidence="1">
    <location>
        <begin position="7"/>
        <end position="60"/>
    </location>
</feature>
<dbReference type="GO" id="GO:0003677">
    <property type="term" value="F:DNA binding"/>
    <property type="evidence" value="ECO:0007669"/>
    <property type="project" value="InterPro"/>
</dbReference>
<dbReference type="InterPro" id="IPR001387">
    <property type="entry name" value="Cro/C1-type_HTH"/>
</dbReference>
<dbReference type="AlphaFoldDB" id="A0A939K2Z2"/>
<dbReference type="CDD" id="cd00093">
    <property type="entry name" value="HTH_XRE"/>
    <property type="match status" value="1"/>
</dbReference>
<dbReference type="InterPro" id="IPR010982">
    <property type="entry name" value="Lambda_DNA-bd_dom_sf"/>
</dbReference>
<gene>
    <name evidence="2" type="ORF">J2I48_26485</name>
</gene>
<evidence type="ECO:0000313" key="2">
    <source>
        <dbReference type="EMBL" id="MBO0934586.1"/>
    </source>
</evidence>
<protein>
    <submittedName>
        <fullName evidence="2">Helix-turn-helix transcriptional regulator</fullName>
    </submittedName>
</protein>
<dbReference type="EMBL" id="JAFMYU010000034">
    <property type="protein sequence ID" value="MBO0934586.1"/>
    <property type="molecule type" value="Genomic_DNA"/>
</dbReference>
<name>A0A939K2Z2_9BACT</name>
<evidence type="ECO:0000259" key="1">
    <source>
        <dbReference type="PROSITE" id="PS50943"/>
    </source>
</evidence>
<dbReference type="Gene3D" id="1.10.260.40">
    <property type="entry name" value="lambda repressor-like DNA-binding domains"/>
    <property type="match status" value="1"/>
</dbReference>
<proteinExistence type="predicted"/>
<dbReference type="RefSeq" id="WP_207338552.1">
    <property type="nucleotide sequence ID" value="NZ_JAFMYU010000034.1"/>
</dbReference>
<dbReference type="PROSITE" id="PS50943">
    <property type="entry name" value="HTH_CROC1"/>
    <property type="match status" value="1"/>
</dbReference>
<comment type="caution">
    <text evidence="2">The sequence shown here is derived from an EMBL/GenBank/DDBJ whole genome shotgun (WGS) entry which is preliminary data.</text>
</comment>
<sequence length="116" mass="13078">MHHGQKLAQIFEAKGLKQNAVAELIGVSKQTVHKDVHADTISRDALGKYTGPLNFTLTEFYDDAPISVPQREQVSAWDLLKVKDQLIDELRKRLDLQDQLLNFTKAGNSVNNLLPR</sequence>
<evidence type="ECO:0000313" key="3">
    <source>
        <dbReference type="Proteomes" id="UP000664795"/>
    </source>
</evidence>
<dbReference type="Proteomes" id="UP000664795">
    <property type="component" value="Unassembled WGS sequence"/>
</dbReference>
<accession>A0A939K2Z2</accession>
<dbReference type="SUPFAM" id="SSF47413">
    <property type="entry name" value="lambda repressor-like DNA-binding domains"/>
    <property type="match status" value="1"/>
</dbReference>
<keyword evidence="3" id="KW-1185">Reference proteome</keyword>